<organism evidence="1 2">
    <name type="scientific">Colletotrichum destructivum</name>
    <dbReference type="NCBI Taxonomy" id="34406"/>
    <lineage>
        <taxon>Eukaryota</taxon>
        <taxon>Fungi</taxon>
        <taxon>Dikarya</taxon>
        <taxon>Ascomycota</taxon>
        <taxon>Pezizomycotina</taxon>
        <taxon>Sordariomycetes</taxon>
        <taxon>Hypocreomycetidae</taxon>
        <taxon>Glomerellales</taxon>
        <taxon>Glomerellaceae</taxon>
        <taxon>Colletotrichum</taxon>
        <taxon>Colletotrichum destructivum species complex</taxon>
    </lineage>
</organism>
<sequence>MLTQTLAGSLARIGPNELLDEDPELVRRIARHAKRLSSFKLVRRHALQLGNVLQWRDEDKHFKFRYKMVAVYSGREVDSPKQKVDDNLLGLLRLIEGHMATRHSARLTCNPRMAGSGTTATAIRATLLYMITNPCVHAKLLAQISSSPSFAHRPVAIDAEARGLLSRRVVIKKRLHIFPPVTGTMAKEAPAERDTWNKRFIPGVTCIGWSA</sequence>
<dbReference type="InterPro" id="IPR036396">
    <property type="entry name" value="Cyt_P450_sf"/>
</dbReference>
<name>A0AAX4IZV9_9PEZI</name>
<dbReference type="RefSeq" id="XP_062785928.1">
    <property type="nucleotide sequence ID" value="XM_062929877.1"/>
</dbReference>
<dbReference type="GeneID" id="87950221"/>
<dbReference type="Gene3D" id="1.10.630.10">
    <property type="entry name" value="Cytochrome P450"/>
    <property type="match status" value="1"/>
</dbReference>
<dbReference type="AlphaFoldDB" id="A0AAX4IZV9"/>
<proteinExistence type="predicted"/>
<dbReference type="GO" id="GO:0005506">
    <property type="term" value="F:iron ion binding"/>
    <property type="evidence" value="ECO:0007669"/>
    <property type="project" value="InterPro"/>
</dbReference>
<dbReference type="GO" id="GO:0020037">
    <property type="term" value="F:heme binding"/>
    <property type="evidence" value="ECO:0007669"/>
    <property type="project" value="InterPro"/>
</dbReference>
<keyword evidence="2" id="KW-1185">Reference proteome</keyword>
<protein>
    <submittedName>
        <fullName evidence="1">Cytochrome P450 superfamily</fullName>
    </submittedName>
</protein>
<dbReference type="Proteomes" id="UP001322277">
    <property type="component" value="Chromosome 9"/>
</dbReference>
<gene>
    <name evidence="1" type="ORF">CDEST_13721</name>
</gene>
<dbReference type="GO" id="GO:0004497">
    <property type="term" value="F:monooxygenase activity"/>
    <property type="evidence" value="ECO:0007669"/>
    <property type="project" value="InterPro"/>
</dbReference>
<dbReference type="SUPFAM" id="SSF48264">
    <property type="entry name" value="Cytochrome P450"/>
    <property type="match status" value="1"/>
</dbReference>
<dbReference type="GO" id="GO:0016705">
    <property type="term" value="F:oxidoreductase activity, acting on paired donors, with incorporation or reduction of molecular oxygen"/>
    <property type="evidence" value="ECO:0007669"/>
    <property type="project" value="InterPro"/>
</dbReference>
<accession>A0AAX4IZV9</accession>
<reference evidence="2" key="1">
    <citation type="journal article" date="2023" name="bioRxiv">
        <title>Complete genome of the Medicago anthracnose fungus, Colletotrichum destructivum, reveals a mini-chromosome-like region within a core chromosome.</title>
        <authorList>
            <person name="Lapalu N."/>
            <person name="Simon A."/>
            <person name="Lu A."/>
            <person name="Plaumann P.-L."/>
            <person name="Amselem J."/>
            <person name="Pigne S."/>
            <person name="Auger A."/>
            <person name="Koch C."/>
            <person name="Dallery J.-F."/>
            <person name="O'Connell R.J."/>
        </authorList>
    </citation>
    <scope>NUCLEOTIDE SEQUENCE [LARGE SCALE GENOMIC DNA]</scope>
    <source>
        <strain evidence="2">CBS 520.97</strain>
    </source>
</reference>
<evidence type="ECO:0000313" key="1">
    <source>
        <dbReference type="EMBL" id="WQF88707.1"/>
    </source>
</evidence>
<dbReference type="KEGG" id="cdet:87950221"/>
<evidence type="ECO:0000313" key="2">
    <source>
        <dbReference type="Proteomes" id="UP001322277"/>
    </source>
</evidence>
<dbReference type="EMBL" id="CP137313">
    <property type="protein sequence ID" value="WQF88707.1"/>
    <property type="molecule type" value="Genomic_DNA"/>
</dbReference>